<sequence length="131" mass="14447">MITLTSNDFAGRRILIVEDEFFFAEETAHAVRQAGGVVLGPVASVEEALALIDAGQQVDGAVLDIKLGDQASFPVARTLRERGIPLIFVTGYDDWFIPQEHEDVPLYSKPMDADNVVRVLFEATRRDRDGS</sequence>
<evidence type="ECO:0000313" key="2">
    <source>
        <dbReference type="Proteomes" id="UP001163223"/>
    </source>
</evidence>
<proteinExistence type="predicted"/>
<evidence type="ECO:0000313" key="1">
    <source>
        <dbReference type="EMBL" id="WAJ27348.1"/>
    </source>
</evidence>
<organism evidence="1 2">
    <name type="scientific">Antarcticirhabdus aurantiaca</name>
    <dbReference type="NCBI Taxonomy" id="2606717"/>
    <lineage>
        <taxon>Bacteria</taxon>
        <taxon>Pseudomonadati</taxon>
        <taxon>Pseudomonadota</taxon>
        <taxon>Alphaproteobacteria</taxon>
        <taxon>Hyphomicrobiales</taxon>
        <taxon>Aurantimonadaceae</taxon>
        <taxon>Antarcticirhabdus</taxon>
    </lineage>
</organism>
<accession>A0ACD4NKE9</accession>
<protein>
    <submittedName>
        <fullName evidence="1">Response regulator</fullName>
    </submittedName>
</protein>
<dbReference type="EMBL" id="CP113520">
    <property type="protein sequence ID" value="WAJ27348.1"/>
    <property type="molecule type" value="Genomic_DNA"/>
</dbReference>
<keyword evidence="2" id="KW-1185">Reference proteome</keyword>
<reference evidence="1" key="1">
    <citation type="submission" date="2022-11" db="EMBL/GenBank/DDBJ databases">
        <title>beta-Carotene-producing bacterium, Jeongeuplla avenae sp. nov., alleviates the salt stress of Arabidopsis seedlings.</title>
        <authorList>
            <person name="Jiang L."/>
            <person name="Lee J."/>
        </authorList>
    </citation>
    <scope>NUCLEOTIDE SEQUENCE</scope>
    <source>
        <strain evidence="1">DY_R2A_6</strain>
    </source>
</reference>
<name>A0ACD4NKE9_9HYPH</name>
<gene>
    <name evidence="1" type="ORF">OXU80_21225</name>
</gene>
<dbReference type="Proteomes" id="UP001163223">
    <property type="component" value="Chromosome"/>
</dbReference>